<protein>
    <recommendedName>
        <fullName evidence="1">DNA2/NAM7 helicase helicase domain-containing protein</fullName>
    </recommendedName>
</protein>
<organism evidence="2 3">
    <name type="scientific">Elsinoe batatas</name>
    <dbReference type="NCBI Taxonomy" id="2601811"/>
    <lineage>
        <taxon>Eukaryota</taxon>
        <taxon>Fungi</taxon>
        <taxon>Dikarya</taxon>
        <taxon>Ascomycota</taxon>
        <taxon>Pezizomycotina</taxon>
        <taxon>Dothideomycetes</taxon>
        <taxon>Dothideomycetidae</taxon>
        <taxon>Myriangiales</taxon>
        <taxon>Elsinoaceae</taxon>
        <taxon>Elsinoe</taxon>
    </lineage>
</organism>
<dbReference type="InterPro" id="IPR041677">
    <property type="entry name" value="DNA2/NAM7_AAA_11"/>
</dbReference>
<dbReference type="InterPro" id="IPR045055">
    <property type="entry name" value="DNA2/NAM7-like"/>
</dbReference>
<reference evidence="2" key="1">
    <citation type="submission" date="2021-07" db="EMBL/GenBank/DDBJ databases">
        <title>Elsinoe batatas strain:CRI-CJ2 Genome sequencing and assembly.</title>
        <authorList>
            <person name="Huang L."/>
        </authorList>
    </citation>
    <scope>NUCLEOTIDE SEQUENCE</scope>
    <source>
        <strain evidence="2">CRI-CJ2</strain>
    </source>
</reference>
<evidence type="ECO:0000313" key="3">
    <source>
        <dbReference type="Proteomes" id="UP000809789"/>
    </source>
</evidence>
<dbReference type="PANTHER" id="PTHR10887">
    <property type="entry name" value="DNA2/NAM7 HELICASE FAMILY"/>
    <property type="match status" value="1"/>
</dbReference>
<evidence type="ECO:0000259" key="1">
    <source>
        <dbReference type="Pfam" id="PF13086"/>
    </source>
</evidence>
<name>A0A8K0PET3_9PEZI</name>
<accession>A0A8K0PET3</accession>
<dbReference type="Gene3D" id="3.40.50.300">
    <property type="entry name" value="P-loop containing nucleotide triphosphate hydrolases"/>
    <property type="match status" value="1"/>
</dbReference>
<gene>
    <name evidence="2" type="ORF">KVT40_007620</name>
</gene>
<sequence length="596" mass="66656">MSATSDSSSEFTQAIWFETRGDVAIRLCRLEEIEQERHLKDRSLFMYLLKKNQAKDTGFHAILREPNALQVGDKVEIRFRRTAQLAKEDPATFDKIWIGRVVRPYAKAASGHICIDIKGPNKKEQRLPTSHHSRRGGEREVIEIPYNPFSTKAFAHLRTDEQIKDTEAMEAYMKNSNNGFKVDIKTVPDATVRMRLTHGLESLKTGIKRKAASRAVYALMESLDGDEVTSADLYDGISSEYILIAEEGLDTYQQSFMQKQRSATEGVSGLQGPAGPGKTFTLAAVVSPYAGKMLATGACTSQALANNPGLSDANEKERLGFLRVFPRQSERKNHMFGTVEGEKGMGINTAKMSESFVEAIPDLREFHKVAQLMSSGMRSFHGHWTDGSSKSYDSRPIADNRVTPAIYPYSLGFAMYVIAGGELSDAMKEDEAVIRLLRSSAYEGQDRSRWNRFNGLSVKSRQLLAEGQVLDEAESNQLMDLTCELRNFVLRHADAVCTTAVHAMSETMFNAITPRVCNVDEAGRLPEAYVMAILGCYPSVEHLILGGDIAQLGPLVHRYQEKQPHIALYRLSLLERMIKLDWTFETLRRTFVSTAL</sequence>
<dbReference type="GO" id="GO:0004386">
    <property type="term" value="F:helicase activity"/>
    <property type="evidence" value="ECO:0007669"/>
    <property type="project" value="InterPro"/>
</dbReference>
<dbReference type="AlphaFoldDB" id="A0A8K0PET3"/>
<evidence type="ECO:0000313" key="2">
    <source>
        <dbReference type="EMBL" id="KAG8624553.1"/>
    </source>
</evidence>
<dbReference type="Pfam" id="PF13086">
    <property type="entry name" value="AAA_11"/>
    <property type="match status" value="1"/>
</dbReference>
<keyword evidence="3" id="KW-1185">Reference proteome</keyword>
<proteinExistence type="predicted"/>
<dbReference type="EMBL" id="JAESVG020000009">
    <property type="protein sequence ID" value="KAG8624553.1"/>
    <property type="molecule type" value="Genomic_DNA"/>
</dbReference>
<dbReference type="PANTHER" id="PTHR10887:SF495">
    <property type="entry name" value="HELICASE SENATAXIN ISOFORM X1-RELATED"/>
    <property type="match status" value="1"/>
</dbReference>
<dbReference type="InterPro" id="IPR027417">
    <property type="entry name" value="P-loop_NTPase"/>
</dbReference>
<dbReference type="OrthoDB" id="6513042at2759"/>
<comment type="caution">
    <text evidence="2">The sequence shown here is derived from an EMBL/GenBank/DDBJ whole genome shotgun (WGS) entry which is preliminary data.</text>
</comment>
<dbReference type="Proteomes" id="UP000809789">
    <property type="component" value="Unassembled WGS sequence"/>
</dbReference>
<dbReference type="SUPFAM" id="SSF52540">
    <property type="entry name" value="P-loop containing nucleoside triphosphate hydrolases"/>
    <property type="match status" value="1"/>
</dbReference>
<feature type="domain" description="DNA2/NAM7 helicase helicase" evidence="1">
    <location>
        <begin position="437"/>
        <end position="557"/>
    </location>
</feature>